<keyword evidence="10" id="KW-1185">Reference proteome</keyword>
<dbReference type="PANTHER" id="PTHR22726:SF24">
    <property type="entry name" value="M48 FAMILY METALLOPEPTIDASE"/>
    <property type="match status" value="1"/>
</dbReference>
<evidence type="ECO:0000256" key="5">
    <source>
        <dbReference type="ARBA" id="ARBA00022833"/>
    </source>
</evidence>
<feature type="signal peptide" evidence="7">
    <location>
        <begin position="1"/>
        <end position="23"/>
    </location>
</feature>
<accession>A0A839ULU8</accession>
<dbReference type="InterPro" id="IPR051156">
    <property type="entry name" value="Mito/Outer_Membr_Metalloprot"/>
</dbReference>
<dbReference type="GO" id="GO:0046872">
    <property type="term" value="F:metal ion binding"/>
    <property type="evidence" value="ECO:0007669"/>
    <property type="project" value="UniProtKB-KW"/>
</dbReference>
<dbReference type="CDD" id="cd07333">
    <property type="entry name" value="M48C_bepA_like"/>
    <property type="match status" value="1"/>
</dbReference>
<feature type="chain" id="PRO_5032327032" evidence="7">
    <location>
        <begin position="24"/>
        <end position="480"/>
    </location>
</feature>
<evidence type="ECO:0000313" key="9">
    <source>
        <dbReference type="EMBL" id="MBB3168832.1"/>
    </source>
</evidence>
<dbReference type="RefSeq" id="WP_183910347.1">
    <property type="nucleotide sequence ID" value="NZ_JACHXZ010000003.1"/>
</dbReference>
<dbReference type="PANTHER" id="PTHR22726">
    <property type="entry name" value="METALLOENDOPEPTIDASE OMA1"/>
    <property type="match status" value="1"/>
</dbReference>
<dbReference type="GO" id="GO:0004222">
    <property type="term" value="F:metalloendopeptidase activity"/>
    <property type="evidence" value="ECO:0007669"/>
    <property type="project" value="InterPro"/>
</dbReference>
<dbReference type="GO" id="GO:0016020">
    <property type="term" value="C:membrane"/>
    <property type="evidence" value="ECO:0007669"/>
    <property type="project" value="TreeGrafter"/>
</dbReference>
<feature type="domain" description="Peptidase M48" evidence="8">
    <location>
        <begin position="64"/>
        <end position="250"/>
    </location>
</feature>
<sequence>MKCLQVCALSLVLISTIASLGCAVNPATGTPDFVFMSEESEIKKGRELHEKIIASTPIYQDESLNQYVNEIGQKLAKLSDRPDLAYTFTIIDSPDINAFALPGGYIYINRGLIGYLNNEAQLAAVIAHEIAHVTARHTVRQDAARKGASAVSVATVLTTGSIVAADAADLWASAAVSGYGRDMELEADSYGAQYLYRAKYDPNAMIDVIGVLKDQERYARFRAKEAGQKPKSYHGVFSTHPRNDQRLQEVIATAGTLPKDADGQINSVAFRQATNGMVVGINYDMAMPGQENRYIHRKLGFTFVHPAGWQVENQRSSLVALPADKHTQLTLGIALLKVPMEPSAYLRDELNIGLLGQSEPLSQFGLLGHTGITQGKDGQPSQRVAVLFQGNRAYQFAGVVTSAQDDTDFMTIIQSFQPARVPPKGTSKRLRYVLANANTSYEALANHGRLGANGADQLRLLNGDYPRGEPTPGEWIKIVE</sequence>
<dbReference type="PROSITE" id="PS51257">
    <property type="entry name" value="PROKAR_LIPOPROTEIN"/>
    <property type="match status" value="1"/>
</dbReference>
<keyword evidence="2 9" id="KW-0645">Protease</keyword>
<comment type="cofactor">
    <cofactor evidence="1">
        <name>Zn(2+)</name>
        <dbReference type="ChEBI" id="CHEBI:29105"/>
    </cofactor>
</comment>
<name>A0A839ULU8_9GAMM</name>
<dbReference type="Gene3D" id="3.30.2010.10">
    <property type="entry name" value="Metalloproteases ('zincins'), catalytic domain"/>
    <property type="match status" value="1"/>
</dbReference>
<evidence type="ECO:0000313" key="10">
    <source>
        <dbReference type="Proteomes" id="UP000559987"/>
    </source>
</evidence>
<dbReference type="AlphaFoldDB" id="A0A839ULU8"/>
<evidence type="ECO:0000256" key="3">
    <source>
        <dbReference type="ARBA" id="ARBA00022723"/>
    </source>
</evidence>
<evidence type="ECO:0000256" key="7">
    <source>
        <dbReference type="SAM" id="SignalP"/>
    </source>
</evidence>
<dbReference type="EMBL" id="JACHXZ010000003">
    <property type="protein sequence ID" value="MBB3168832.1"/>
    <property type="molecule type" value="Genomic_DNA"/>
</dbReference>
<keyword evidence="3" id="KW-0479">Metal-binding</keyword>
<evidence type="ECO:0000259" key="8">
    <source>
        <dbReference type="Pfam" id="PF01435"/>
    </source>
</evidence>
<keyword evidence="5" id="KW-0862">Zinc</keyword>
<keyword evidence="4" id="KW-0378">Hydrolase</keyword>
<reference evidence="9 10" key="1">
    <citation type="submission" date="2020-08" db="EMBL/GenBank/DDBJ databases">
        <title>Genomic Encyclopedia of Type Strains, Phase III (KMG-III): the genomes of soil and plant-associated and newly described type strains.</title>
        <authorList>
            <person name="Whitman W."/>
        </authorList>
    </citation>
    <scope>NUCLEOTIDE SEQUENCE [LARGE SCALE GENOMIC DNA]</scope>
    <source>
        <strain evidence="9 10">CECT 8571</strain>
    </source>
</reference>
<dbReference type="GO" id="GO:0051603">
    <property type="term" value="P:proteolysis involved in protein catabolic process"/>
    <property type="evidence" value="ECO:0007669"/>
    <property type="project" value="TreeGrafter"/>
</dbReference>
<evidence type="ECO:0000256" key="2">
    <source>
        <dbReference type="ARBA" id="ARBA00022670"/>
    </source>
</evidence>
<evidence type="ECO:0000256" key="4">
    <source>
        <dbReference type="ARBA" id="ARBA00022801"/>
    </source>
</evidence>
<proteinExistence type="predicted"/>
<organism evidence="9 10">
    <name type="scientific">Simiduia aestuariiviva</name>
    <dbReference type="NCBI Taxonomy" id="1510459"/>
    <lineage>
        <taxon>Bacteria</taxon>
        <taxon>Pseudomonadati</taxon>
        <taxon>Pseudomonadota</taxon>
        <taxon>Gammaproteobacteria</taxon>
        <taxon>Cellvibrionales</taxon>
        <taxon>Cellvibrionaceae</taxon>
        <taxon>Simiduia</taxon>
    </lineage>
</organism>
<keyword evidence="7" id="KW-0732">Signal</keyword>
<keyword evidence="6" id="KW-0482">Metalloprotease</keyword>
<protein>
    <submittedName>
        <fullName evidence="9">Putative Zn-dependent protease</fullName>
    </submittedName>
</protein>
<comment type="caution">
    <text evidence="9">The sequence shown here is derived from an EMBL/GenBank/DDBJ whole genome shotgun (WGS) entry which is preliminary data.</text>
</comment>
<evidence type="ECO:0000256" key="6">
    <source>
        <dbReference type="ARBA" id="ARBA00023049"/>
    </source>
</evidence>
<evidence type="ECO:0000256" key="1">
    <source>
        <dbReference type="ARBA" id="ARBA00001947"/>
    </source>
</evidence>
<dbReference type="Pfam" id="PF01435">
    <property type="entry name" value="Peptidase_M48"/>
    <property type="match status" value="1"/>
</dbReference>
<gene>
    <name evidence="9" type="ORF">FHS30_002040</name>
</gene>
<dbReference type="Proteomes" id="UP000559987">
    <property type="component" value="Unassembled WGS sequence"/>
</dbReference>
<dbReference type="InterPro" id="IPR001915">
    <property type="entry name" value="Peptidase_M48"/>
</dbReference>